<evidence type="ECO:0000256" key="6">
    <source>
        <dbReference type="ARBA" id="ARBA00022857"/>
    </source>
</evidence>
<evidence type="ECO:0000256" key="11">
    <source>
        <dbReference type="RuleBase" id="RU003903"/>
    </source>
</evidence>
<keyword evidence="5 8" id="KW-0641">Proline biosynthesis</keyword>
<dbReference type="Gene3D" id="1.10.3730.10">
    <property type="entry name" value="ProC C-terminal domain-like"/>
    <property type="match status" value="1"/>
</dbReference>
<reference evidence="14" key="2">
    <citation type="submission" date="2020-09" db="EMBL/GenBank/DDBJ databases">
        <authorList>
            <person name="Sun Q."/>
            <person name="Kim S."/>
        </authorList>
    </citation>
    <scope>NUCLEOTIDE SEQUENCE</scope>
    <source>
        <strain evidence="14">KCTC 22169</strain>
    </source>
</reference>
<feature type="binding site" evidence="10">
    <location>
        <begin position="69"/>
        <end position="72"/>
    </location>
    <ligand>
        <name>NADP(+)</name>
        <dbReference type="ChEBI" id="CHEBI:58349"/>
    </ligand>
</feature>
<comment type="pathway">
    <text evidence="8 11">Amino-acid biosynthesis; L-proline biosynthesis; L-proline from L-glutamate 5-semialdehyde: step 1/1.</text>
</comment>
<sequence length="273" mass="28728">MHDPTIGFIGAGNMAGAIIDGMLASGFPADRIWICDRNEDKRQAFDHKGLHATADNATLIRACDIVVLAVKPQALKSVVEPLASEFKARNPLVVSVAAGVTAESIDRWIGGGFAIVRTMPNTPALVMTGSTGLYANARVSDGEKGAVESIFSGIGTAVWVDREDDLHAVTAASGSAPAYFFRFMEAMQKAAEAQGLDAATASALIAQTALGAAKMVQETGESPAELRRKVCSPKGTTEQAILSFERDDIDAVVARAMEACHHRSIELSKALAD</sequence>
<keyword evidence="6 8" id="KW-0521">NADP</keyword>
<evidence type="ECO:0000256" key="1">
    <source>
        <dbReference type="ARBA" id="ARBA00004496"/>
    </source>
</evidence>
<dbReference type="HAMAP" id="MF_01925">
    <property type="entry name" value="P5C_reductase"/>
    <property type="match status" value="1"/>
</dbReference>
<dbReference type="AlphaFoldDB" id="A0A918K214"/>
<dbReference type="InterPro" id="IPR053790">
    <property type="entry name" value="P5CR-like_CS"/>
</dbReference>
<dbReference type="InterPro" id="IPR028939">
    <property type="entry name" value="P5C_Rdtase_cat_N"/>
</dbReference>
<comment type="caution">
    <text evidence="14">The sequence shown here is derived from an EMBL/GenBank/DDBJ whole genome shotgun (WGS) entry which is preliminary data.</text>
</comment>
<organism evidence="14 15">
    <name type="scientific">Saccharospirillum salsuginis</name>
    <dbReference type="NCBI Taxonomy" id="418750"/>
    <lineage>
        <taxon>Bacteria</taxon>
        <taxon>Pseudomonadati</taxon>
        <taxon>Pseudomonadota</taxon>
        <taxon>Gammaproteobacteria</taxon>
        <taxon>Oceanospirillales</taxon>
        <taxon>Saccharospirillaceae</taxon>
        <taxon>Saccharospirillum</taxon>
    </lineage>
</organism>
<dbReference type="InterPro" id="IPR036291">
    <property type="entry name" value="NAD(P)-bd_dom_sf"/>
</dbReference>
<evidence type="ECO:0000256" key="8">
    <source>
        <dbReference type="HAMAP-Rule" id="MF_01925"/>
    </source>
</evidence>
<dbReference type="GO" id="GO:0055129">
    <property type="term" value="P:L-proline biosynthetic process"/>
    <property type="evidence" value="ECO:0007669"/>
    <property type="project" value="UniProtKB-UniRule"/>
</dbReference>
<comment type="catalytic activity">
    <reaction evidence="8">
        <text>L-proline + NAD(+) = (S)-1-pyrroline-5-carboxylate + NADH + 2 H(+)</text>
        <dbReference type="Rhea" id="RHEA:14105"/>
        <dbReference type="ChEBI" id="CHEBI:15378"/>
        <dbReference type="ChEBI" id="CHEBI:17388"/>
        <dbReference type="ChEBI" id="CHEBI:57540"/>
        <dbReference type="ChEBI" id="CHEBI:57945"/>
        <dbReference type="ChEBI" id="CHEBI:60039"/>
        <dbReference type="EC" id="1.5.1.2"/>
    </reaction>
</comment>
<dbReference type="InterPro" id="IPR029036">
    <property type="entry name" value="P5CR_dimer"/>
</dbReference>
<feature type="binding site" evidence="10">
    <location>
        <position position="56"/>
    </location>
    <ligand>
        <name>NADPH</name>
        <dbReference type="ChEBI" id="CHEBI:57783"/>
    </ligand>
</feature>
<dbReference type="InterPro" id="IPR000304">
    <property type="entry name" value="Pyrroline-COOH_reductase"/>
</dbReference>
<dbReference type="GO" id="GO:0004735">
    <property type="term" value="F:pyrroline-5-carboxylate reductase activity"/>
    <property type="evidence" value="ECO:0007669"/>
    <property type="project" value="UniProtKB-UniRule"/>
</dbReference>
<gene>
    <name evidence="8 14" type="primary">proC</name>
    <name evidence="14" type="ORF">GCM10007392_07030</name>
</gene>
<dbReference type="Gene3D" id="3.40.50.720">
    <property type="entry name" value="NAD(P)-binding Rossmann-like Domain"/>
    <property type="match status" value="1"/>
</dbReference>
<comment type="similarity">
    <text evidence="2 8 11">Belongs to the pyrroline-5-carboxylate reductase family.</text>
</comment>
<dbReference type="Proteomes" id="UP000626148">
    <property type="component" value="Unassembled WGS sequence"/>
</dbReference>
<dbReference type="PIRSF" id="PIRSF000193">
    <property type="entry name" value="Pyrrol-5-carb_rd"/>
    <property type="match status" value="1"/>
</dbReference>
<evidence type="ECO:0000259" key="13">
    <source>
        <dbReference type="Pfam" id="PF14748"/>
    </source>
</evidence>
<dbReference type="PANTHER" id="PTHR11645:SF0">
    <property type="entry name" value="PYRROLINE-5-CARBOXYLATE REDUCTASE 3"/>
    <property type="match status" value="1"/>
</dbReference>
<dbReference type="PROSITE" id="PS00521">
    <property type="entry name" value="P5CR"/>
    <property type="match status" value="1"/>
</dbReference>
<dbReference type="EMBL" id="BMXR01000002">
    <property type="protein sequence ID" value="GGX42969.1"/>
    <property type="molecule type" value="Genomic_DNA"/>
</dbReference>
<evidence type="ECO:0000259" key="12">
    <source>
        <dbReference type="Pfam" id="PF03807"/>
    </source>
</evidence>
<comment type="function">
    <text evidence="8">Catalyzes the reduction of 1-pyrroline-5-carboxylate (PCA) to L-proline.</text>
</comment>
<dbReference type="RefSeq" id="WP_189607117.1">
    <property type="nucleotide sequence ID" value="NZ_BMXR01000002.1"/>
</dbReference>
<evidence type="ECO:0000256" key="4">
    <source>
        <dbReference type="ARBA" id="ARBA00022605"/>
    </source>
</evidence>
<evidence type="ECO:0000313" key="14">
    <source>
        <dbReference type="EMBL" id="GGX42969.1"/>
    </source>
</evidence>
<name>A0A918K214_9GAMM</name>
<keyword evidence="4 8" id="KW-0028">Amino-acid biosynthesis</keyword>
<evidence type="ECO:0000256" key="10">
    <source>
        <dbReference type="PIRSR" id="PIRSR000193-1"/>
    </source>
</evidence>
<protein>
    <recommendedName>
        <fullName evidence="8 9">Pyrroline-5-carboxylate reductase</fullName>
        <shortName evidence="8">P5C reductase</shortName>
        <shortName evidence="8">P5CR</shortName>
        <ecNumber evidence="8 9">1.5.1.2</ecNumber>
    </recommendedName>
    <alternativeName>
        <fullName evidence="8">PCA reductase</fullName>
    </alternativeName>
</protein>
<dbReference type="FunFam" id="1.10.3730.10:FF:000001">
    <property type="entry name" value="Pyrroline-5-carboxylate reductase"/>
    <property type="match status" value="1"/>
</dbReference>
<dbReference type="Pfam" id="PF14748">
    <property type="entry name" value="P5CR_dimer"/>
    <property type="match status" value="1"/>
</dbReference>
<keyword evidence="7 8" id="KW-0560">Oxidoreductase</keyword>
<dbReference type="NCBIfam" id="TIGR00112">
    <property type="entry name" value="proC"/>
    <property type="match status" value="1"/>
</dbReference>
<feature type="domain" description="Pyrroline-5-carboxylate reductase catalytic N-terminal" evidence="12">
    <location>
        <begin position="5"/>
        <end position="99"/>
    </location>
</feature>
<dbReference type="SUPFAM" id="SSF51735">
    <property type="entry name" value="NAD(P)-binding Rossmann-fold domains"/>
    <property type="match status" value="1"/>
</dbReference>
<evidence type="ECO:0000256" key="5">
    <source>
        <dbReference type="ARBA" id="ARBA00022650"/>
    </source>
</evidence>
<dbReference type="InterPro" id="IPR008927">
    <property type="entry name" value="6-PGluconate_DH-like_C_sf"/>
</dbReference>
<feature type="binding site" evidence="10">
    <location>
        <begin position="9"/>
        <end position="14"/>
    </location>
    <ligand>
        <name>NADP(+)</name>
        <dbReference type="ChEBI" id="CHEBI:58349"/>
    </ligand>
</feature>
<evidence type="ECO:0000256" key="2">
    <source>
        <dbReference type="ARBA" id="ARBA00005525"/>
    </source>
</evidence>
<comment type="subcellular location">
    <subcellularLocation>
        <location evidence="1 8">Cytoplasm</location>
    </subcellularLocation>
</comment>
<proteinExistence type="inferred from homology"/>
<dbReference type="Pfam" id="PF03807">
    <property type="entry name" value="F420_oxidored"/>
    <property type="match status" value="1"/>
</dbReference>
<evidence type="ECO:0000256" key="3">
    <source>
        <dbReference type="ARBA" id="ARBA00022490"/>
    </source>
</evidence>
<dbReference type="PANTHER" id="PTHR11645">
    <property type="entry name" value="PYRROLINE-5-CARBOXYLATE REDUCTASE"/>
    <property type="match status" value="1"/>
</dbReference>
<keyword evidence="3 8" id="KW-0963">Cytoplasm</keyword>
<dbReference type="FunFam" id="3.40.50.720:FF:000190">
    <property type="entry name" value="Pyrroline-5-carboxylate reductase"/>
    <property type="match status" value="1"/>
</dbReference>
<dbReference type="GO" id="GO:0005737">
    <property type="term" value="C:cytoplasm"/>
    <property type="evidence" value="ECO:0007669"/>
    <property type="project" value="UniProtKB-SubCell"/>
</dbReference>
<dbReference type="SUPFAM" id="SSF48179">
    <property type="entry name" value="6-phosphogluconate dehydrogenase C-terminal domain-like"/>
    <property type="match status" value="1"/>
</dbReference>
<reference evidence="14" key="1">
    <citation type="journal article" date="2014" name="Int. J. Syst. Evol. Microbiol.">
        <title>Complete genome sequence of Corynebacterium casei LMG S-19264T (=DSM 44701T), isolated from a smear-ripened cheese.</title>
        <authorList>
            <consortium name="US DOE Joint Genome Institute (JGI-PGF)"/>
            <person name="Walter F."/>
            <person name="Albersmeier A."/>
            <person name="Kalinowski J."/>
            <person name="Ruckert C."/>
        </authorList>
    </citation>
    <scope>NUCLEOTIDE SEQUENCE</scope>
    <source>
        <strain evidence="14">KCTC 22169</strain>
    </source>
</reference>
<evidence type="ECO:0000313" key="15">
    <source>
        <dbReference type="Proteomes" id="UP000626148"/>
    </source>
</evidence>
<dbReference type="EC" id="1.5.1.2" evidence="8 9"/>
<accession>A0A918K214</accession>
<keyword evidence="15" id="KW-1185">Reference proteome</keyword>
<evidence type="ECO:0000256" key="7">
    <source>
        <dbReference type="ARBA" id="ARBA00023002"/>
    </source>
</evidence>
<comment type="catalytic activity">
    <reaction evidence="8 11">
        <text>L-proline + NADP(+) = (S)-1-pyrroline-5-carboxylate + NADPH + 2 H(+)</text>
        <dbReference type="Rhea" id="RHEA:14109"/>
        <dbReference type="ChEBI" id="CHEBI:15378"/>
        <dbReference type="ChEBI" id="CHEBI:17388"/>
        <dbReference type="ChEBI" id="CHEBI:57783"/>
        <dbReference type="ChEBI" id="CHEBI:58349"/>
        <dbReference type="ChEBI" id="CHEBI:60039"/>
        <dbReference type="EC" id="1.5.1.2"/>
    </reaction>
</comment>
<feature type="domain" description="Pyrroline-5-carboxylate reductase dimerisation" evidence="13">
    <location>
        <begin position="163"/>
        <end position="267"/>
    </location>
</feature>
<evidence type="ECO:0000256" key="9">
    <source>
        <dbReference type="NCBIfam" id="TIGR00112"/>
    </source>
</evidence>